<dbReference type="PANTHER" id="PTHR31792:SF3">
    <property type="entry name" value="VACUOLAR ATPASE ASSEMBLY INTEGRAL MEMBRANE PROTEIN VMA21"/>
    <property type="match status" value="1"/>
</dbReference>
<organism evidence="9 13">
    <name type="scientific">Puccinia coronata f. sp. avenae</name>
    <dbReference type="NCBI Taxonomy" id="200324"/>
    <lineage>
        <taxon>Eukaryota</taxon>
        <taxon>Fungi</taxon>
        <taxon>Dikarya</taxon>
        <taxon>Basidiomycota</taxon>
        <taxon>Pucciniomycotina</taxon>
        <taxon>Pucciniomycetes</taxon>
        <taxon>Pucciniales</taxon>
        <taxon>Pucciniaceae</taxon>
        <taxon>Puccinia</taxon>
    </lineage>
</organism>
<evidence type="ECO:0000313" key="11">
    <source>
        <dbReference type="EMBL" id="PLW47144.1"/>
    </source>
</evidence>
<protein>
    <submittedName>
        <fullName evidence="9">Uncharacterized protein</fullName>
    </submittedName>
</protein>
<dbReference type="OrthoDB" id="2506940at2759"/>
<keyword evidence="12" id="KW-1185">Reference proteome</keyword>
<name>A0A2N5T663_9BASI</name>
<dbReference type="InterPro" id="IPR019013">
    <property type="entry name" value="Vma21"/>
</dbReference>
<dbReference type="AlphaFoldDB" id="A0A2N5T663"/>
<feature type="transmembrane region" description="Helical" evidence="6">
    <location>
        <begin position="40"/>
        <end position="63"/>
    </location>
</feature>
<evidence type="ECO:0000256" key="6">
    <source>
        <dbReference type="HAMAP-Rule" id="MF_03058"/>
    </source>
</evidence>
<dbReference type="EMBL" id="PGCJ01000794">
    <property type="protein sequence ID" value="PLW20629.1"/>
    <property type="molecule type" value="Genomic_DNA"/>
</dbReference>
<dbReference type="GO" id="GO:0012507">
    <property type="term" value="C:ER to Golgi transport vesicle membrane"/>
    <property type="evidence" value="ECO:0007669"/>
    <property type="project" value="UniProtKB-SubCell"/>
</dbReference>
<dbReference type="HAMAP" id="MF_03058">
    <property type="entry name" value="VMA21"/>
    <property type="match status" value="1"/>
</dbReference>
<comment type="caution">
    <text evidence="6">Lacks conserved residue(s) required for the propagation of feature annotation.</text>
</comment>
<reference evidence="12 13" key="1">
    <citation type="submission" date="2017-11" db="EMBL/GenBank/DDBJ databases">
        <title>De novo assembly and phasing of dikaryotic genomes from two isolates of Puccinia coronata f. sp. avenae, the causal agent of oat crown rust.</title>
        <authorList>
            <person name="Miller M.E."/>
            <person name="Zhang Y."/>
            <person name="Omidvar V."/>
            <person name="Sperschneider J."/>
            <person name="Schwessinger B."/>
            <person name="Raley C."/>
            <person name="Palmer J.M."/>
            <person name="Garnica D."/>
            <person name="Upadhyaya N."/>
            <person name="Rathjen J."/>
            <person name="Taylor J.M."/>
            <person name="Park R.F."/>
            <person name="Dodds P.N."/>
            <person name="Hirsch C.D."/>
            <person name="Kianian S.F."/>
            <person name="Figueroa M."/>
        </authorList>
    </citation>
    <scope>NUCLEOTIDE SEQUENCE [LARGE SCALE GENOMIC DNA]</scope>
    <source>
        <strain evidence="8">12NC29</strain>
        <strain evidence="9">12SD80</strain>
    </source>
</reference>
<dbReference type="EMBL" id="PGCI01000691">
    <property type="protein sequence ID" value="PLW20958.1"/>
    <property type="molecule type" value="Genomic_DNA"/>
</dbReference>
<evidence type="ECO:0000313" key="10">
    <source>
        <dbReference type="EMBL" id="PLW46998.1"/>
    </source>
</evidence>
<evidence type="ECO:0000256" key="7">
    <source>
        <dbReference type="SAM" id="MobiDB-lite"/>
    </source>
</evidence>
<evidence type="ECO:0000313" key="13">
    <source>
        <dbReference type="Proteomes" id="UP000235392"/>
    </source>
</evidence>
<gene>
    <name evidence="8" type="ORF">PCANC_06015</name>
    <name evidence="10" type="ORF">PCANC_06502</name>
    <name evidence="11" type="ORF">PCASD_02379</name>
    <name evidence="9" type="ORF">PCASD_13440</name>
</gene>
<comment type="subcellular location">
    <subcellularLocation>
        <location evidence="6">Endoplasmic reticulum membrane</location>
        <topology evidence="6">Multi-pass membrane protein</topology>
    </subcellularLocation>
    <subcellularLocation>
        <location evidence="6">Endoplasmic reticulum-Golgi intermediate compartment membrane</location>
        <topology evidence="6">Multi-pass membrane protein</topology>
    </subcellularLocation>
    <subcellularLocation>
        <location evidence="6">Cytoplasmic vesicle</location>
        <location evidence="6">COPII-coated vesicle membrane</location>
        <topology evidence="6">Multi-pass membrane protein</topology>
    </subcellularLocation>
</comment>
<evidence type="ECO:0000313" key="8">
    <source>
        <dbReference type="EMBL" id="PLW20629.1"/>
    </source>
</evidence>
<proteinExistence type="inferred from homology"/>
<evidence type="ECO:0000256" key="1">
    <source>
        <dbReference type="ARBA" id="ARBA00022692"/>
    </source>
</evidence>
<feature type="compositionally biased region" description="Low complexity" evidence="7">
    <location>
        <begin position="98"/>
        <end position="110"/>
    </location>
</feature>
<keyword evidence="1 6" id="KW-0812">Transmembrane</keyword>
<keyword evidence="4 6" id="KW-0472">Membrane</keyword>
<evidence type="ECO:0000256" key="4">
    <source>
        <dbReference type="ARBA" id="ARBA00023136"/>
    </source>
</evidence>
<evidence type="ECO:0000256" key="5">
    <source>
        <dbReference type="ARBA" id="ARBA00023329"/>
    </source>
</evidence>
<sequence length="123" mass="13157">MTDLRRRKTDLPLADTAVAADTPHRTAPNESDYNRPIFKLAVVSISMAILPIATYFGTLGHIFQEDNTTAAAIAAIVVTNIILVGYILTALAEKDDSNVNSISSGSSSTSRPIPDAKQNKKIS</sequence>
<dbReference type="Pfam" id="PF09446">
    <property type="entry name" value="VMA21"/>
    <property type="match status" value="1"/>
</dbReference>
<evidence type="ECO:0000256" key="2">
    <source>
        <dbReference type="ARBA" id="ARBA00022824"/>
    </source>
</evidence>
<dbReference type="Proteomes" id="UP000235388">
    <property type="component" value="Unassembled WGS sequence"/>
</dbReference>
<evidence type="ECO:0000313" key="12">
    <source>
        <dbReference type="Proteomes" id="UP000235388"/>
    </source>
</evidence>
<feature type="transmembrane region" description="Helical" evidence="6">
    <location>
        <begin position="69"/>
        <end position="92"/>
    </location>
</feature>
<comment type="function">
    <text evidence="6">Required for the assembly of the V0 complex of the vacuolar ATPase (V-ATPase) in the endoplasmic reticulum.</text>
</comment>
<keyword evidence="3 6" id="KW-1133">Transmembrane helix</keyword>
<keyword evidence="2 6" id="KW-0256">Endoplasmic reticulum</keyword>
<keyword evidence="5 6" id="KW-0968">Cytoplasmic vesicle</keyword>
<dbReference type="GO" id="GO:0033116">
    <property type="term" value="C:endoplasmic reticulum-Golgi intermediate compartment membrane"/>
    <property type="evidence" value="ECO:0007669"/>
    <property type="project" value="UniProtKB-SubCell"/>
</dbReference>
<evidence type="ECO:0000313" key="9">
    <source>
        <dbReference type="EMBL" id="PLW20958.1"/>
    </source>
</evidence>
<comment type="similarity">
    <text evidence="6">Belongs to the VMA21 family.</text>
</comment>
<dbReference type="GO" id="GO:0005789">
    <property type="term" value="C:endoplasmic reticulum membrane"/>
    <property type="evidence" value="ECO:0007669"/>
    <property type="project" value="UniProtKB-SubCell"/>
</dbReference>
<dbReference type="EMBL" id="PGCJ01000114">
    <property type="protein sequence ID" value="PLW46998.1"/>
    <property type="molecule type" value="Genomic_DNA"/>
</dbReference>
<dbReference type="Proteomes" id="UP000235392">
    <property type="component" value="Unassembled WGS sequence"/>
</dbReference>
<evidence type="ECO:0000256" key="3">
    <source>
        <dbReference type="ARBA" id="ARBA00022989"/>
    </source>
</evidence>
<dbReference type="EMBL" id="PGCI01000033">
    <property type="protein sequence ID" value="PLW47144.1"/>
    <property type="molecule type" value="Genomic_DNA"/>
</dbReference>
<dbReference type="STRING" id="200324.A0A2N5T663"/>
<dbReference type="PANTHER" id="PTHR31792">
    <property type="entry name" value="VACUOLAR ATPASE ASSEMBLY INTEGRAL MEMBRANE PROTEIN VMA21"/>
    <property type="match status" value="1"/>
</dbReference>
<comment type="caution">
    <text evidence="9">The sequence shown here is derived from an EMBL/GenBank/DDBJ whole genome shotgun (WGS) entry which is preliminary data.</text>
</comment>
<dbReference type="GO" id="GO:0070072">
    <property type="term" value="P:vacuolar proton-transporting V-type ATPase complex assembly"/>
    <property type="evidence" value="ECO:0007669"/>
    <property type="project" value="UniProtKB-UniRule"/>
</dbReference>
<feature type="region of interest" description="Disordered" evidence="7">
    <location>
        <begin position="97"/>
        <end position="123"/>
    </location>
</feature>
<accession>A0A2N5T663</accession>